<feature type="compositionally biased region" description="Polar residues" evidence="1">
    <location>
        <begin position="160"/>
        <end position="175"/>
    </location>
</feature>
<proteinExistence type="predicted"/>
<name>A0A6L2P765_TANCI</name>
<feature type="region of interest" description="Disordered" evidence="1">
    <location>
        <begin position="160"/>
        <end position="227"/>
    </location>
</feature>
<feature type="non-terminal residue" evidence="2">
    <location>
        <position position="227"/>
    </location>
</feature>
<reference evidence="2" key="1">
    <citation type="journal article" date="2019" name="Sci. Rep.">
        <title>Draft genome of Tanacetum cinerariifolium, the natural source of mosquito coil.</title>
        <authorList>
            <person name="Yamashiro T."/>
            <person name="Shiraishi A."/>
            <person name="Satake H."/>
            <person name="Nakayama K."/>
        </authorList>
    </citation>
    <scope>NUCLEOTIDE SEQUENCE</scope>
</reference>
<evidence type="ECO:0008006" key="3">
    <source>
        <dbReference type="Google" id="ProtNLM"/>
    </source>
</evidence>
<evidence type="ECO:0000313" key="2">
    <source>
        <dbReference type="EMBL" id="GEU92684.1"/>
    </source>
</evidence>
<accession>A0A6L2P765</accession>
<protein>
    <recommendedName>
        <fullName evidence="3">Pre-mRNA splicing Prp18-interacting factor</fullName>
    </recommendedName>
</protein>
<comment type="caution">
    <text evidence="2">The sequence shown here is derived from an EMBL/GenBank/DDBJ whole genome shotgun (WGS) entry which is preliminary data.</text>
</comment>
<dbReference type="AlphaFoldDB" id="A0A6L2P765"/>
<organism evidence="2">
    <name type="scientific">Tanacetum cinerariifolium</name>
    <name type="common">Dalmatian daisy</name>
    <name type="synonym">Chrysanthemum cinerariifolium</name>
    <dbReference type="NCBI Taxonomy" id="118510"/>
    <lineage>
        <taxon>Eukaryota</taxon>
        <taxon>Viridiplantae</taxon>
        <taxon>Streptophyta</taxon>
        <taxon>Embryophyta</taxon>
        <taxon>Tracheophyta</taxon>
        <taxon>Spermatophyta</taxon>
        <taxon>Magnoliopsida</taxon>
        <taxon>eudicotyledons</taxon>
        <taxon>Gunneridae</taxon>
        <taxon>Pentapetalae</taxon>
        <taxon>asterids</taxon>
        <taxon>campanulids</taxon>
        <taxon>Asterales</taxon>
        <taxon>Asteraceae</taxon>
        <taxon>Asteroideae</taxon>
        <taxon>Anthemideae</taxon>
        <taxon>Anthemidinae</taxon>
        <taxon>Tanacetum</taxon>
    </lineage>
</organism>
<evidence type="ECO:0000256" key="1">
    <source>
        <dbReference type="SAM" id="MobiDB-lite"/>
    </source>
</evidence>
<dbReference type="EMBL" id="BKCJ010010687">
    <property type="protein sequence ID" value="GEU92684.1"/>
    <property type="molecule type" value="Genomic_DNA"/>
</dbReference>
<feature type="compositionally biased region" description="Basic and acidic residues" evidence="1">
    <location>
        <begin position="203"/>
        <end position="214"/>
    </location>
</feature>
<gene>
    <name evidence="2" type="ORF">Tci_064662</name>
</gene>
<sequence>MSSFYERQCHGCGQPCNGYYCESCMCPQCGTTLFNGICDNCIYGAEMPIICTECGGMVRGGLCLPCDLREKDLYNYDPNAYSFDTSNYFPQPQDENYLCNLCENNSHDGYDCQQQFLFVYEHELSYNQNYDDNYYPHESLSFPCDYCGGSHKTFQCQPDNQNVDFSGSDQTQTPQYPDVTPPSLEIKYDQSTSTDHPIFLNGDEGHSVQDKESLENPSNEIADLEPE</sequence>